<proteinExistence type="predicted"/>
<feature type="transmembrane region" description="Helical" evidence="1">
    <location>
        <begin position="164"/>
        <end position="180"/>
    </location>
</feature>
<feature type="transmembrane region" description="Helical" evidence="1">
    <location>
        <begin position="317"/>
        <end position="337"/>
    </location>
</feature>
<keyword evidence="1" id="KW-0472">Membrane</keyword>
<evidence type="ECO:0008006" key="4">
    <source>
        <dbReference type="Google" id="ProtNLM"/>
    </source>
</evidence>
<feature type="transmembrane region" description="Helical" evidence="1">
    <location>
        <begin position="374"/>
        <end position="395"/>
    </location>
</feature>
<organism evidence="2 3">
    <name type="scientific">Demequina lignilytica</name>
    <dbReference type="NCBI Taxonomy" id="3051663"/>
    <lineage>
        <taxon>Bacteria</taxon>
        <taxon>Bacillati</taxon>
        <taxon>Actinomycetota</taxon>
        <taxon>Actinomycetes</taxon>
        <taxon>Micrococcales</taxon>
        <taxon>Demequinaceae</taxon>
        <taxon>Demequina</taxon>
    </lineage>
</organism>
<feature type="transmembrane region" description="Helical" evidence="1">
    <location>
        <begin position="349"/>
        <end position="368"/>
    </location>
</feature>
<reference evidence="2 3" key="1">
    <citation type="submission" date="2023-06" db="EMBL/GenBank/DDBJ databases">
        <title>SYSU T0a273.</title>
        <authorList>
            <person name="Gao L."/>
            <person name="Fang B.-Z."/>
            <person name="Li W.-J."/>
        </authorList>
    </citation>
    <scope>NUCLEOTIDE SEQUENCE [LARGE SCALE GENOMIC DNA]</scope>
    <source>
        <strain evidence="2 3">SYSU T0a273</strain>
    </source>
</reference>
<evidence type="ECO:0000313" key="3">
    <source>
        <dbReference type="Proteomes" id="UP001172756"/>
    </source>
</evidence>
<dbReference type="RefSeq" id="WP_301160831.1">
    <property type="nucleotide sequence ID" value="NZ_JAUHQB010000009.1"/>
</dbReference>
<protein>
    <recommendedName>
        <fullName evidence="4">Membrane protein involved in the export of O-antigen and teichoic acid</fullName>
    </recommendedName>
</protein>
<sequence length="405" mass="41299">MKSRRIYVRAGLVDQAFVSVAGLLQSVVVFRAASASEAVQYSVAFIAYTIALSMGRSLTSEPLAAFGRASSREASNLGALVRAHALVGALTAAVAMSATSAIFGGVSTLAVVFSVGAVCAVALDAVRTTFIASGDSSTAAAMSALLLGGVAIGALASVLTGNPVYVVAAWGTAALLLLAAKVRPFTKIGMASLRPESFNPLAEFSVTSGATQVGALLATHLLSQEVALVQRVGATAAGPYTAFFQGVSLLAVPILAERLNHARRDSRRGMKSAVAAITTFLVLGTALGGWTLVAAPLLAKYGDQVFGESWPIVVPHLVPYVLSLAASAAAASVFLVLRASREKARSASIRALGGALQVGIPIAMGLRFGVDGFYYGAAGASTLVFAVGIAAILRLPQRFDAAERS</sequence>
<feature type="transmembrane region" description="Helical" evidence="1">
    <location>
        <begin position="138"/>
        <end position="158"/>
    </location>
</feature>
<dbReference type="EMBL" id="JAUHQB010000009">
    <property type="protein sequence ID" value="MDN4484186.1"/>
    <property type="molecule type" value="Genomic_DNA"/>
</dbReference>
<gene>
    <name evidence="2" type="ORF">QQ002_11600</name>
</gene>
<feature type="transmembrane region" description="Helical" evidence="1">
    <location>
        <begin position="102"/>
        <end position="126"/>
    </location>
</feature>
<evidence type="ECO:0000256" key="1">
    <source>
        <dbReference type="SAM" id="Phobius"/>
    </source>
</evidence>
<feature type="transmembrane region" description="Helical" evidence="1">
    <location>
        <begin position="79"/>
        <end position="96"/>
    </location>
</feature>
<keyword evidence="1" id="KW-0812">Transmembrane</keyword>
<keyword evidence="1" id="KW-1133">Transmembrane helix</keyword>
<comment type="caution">
    <text evidence="2">The sequence shown here is derived from an EMBL/GenBank/DDBJ whole genome shotgun (WGS) entry which is preliminary data.</text>
</comment>
<dbReference type="Proteomes" id="UP001172756">
    <property type="component" value="Unassembled WGS sequence"/>
</dbReference>
<accession>A0AB35MKD7</accession>
<name>A0AB35MKD7_9MICO</name>
<evidence type="ECO:0000313" key="2">
    <source>
        <dbReference type="EMBL" id="MDN4484186.1"/>
    </source>
</evidence>
<dbReference type="AlphaFoldDB" id="A0AB35MKD7"/>
<feature type="transmembrane region" description="Helical" evidence="1">
    <location>
        <begin position="272"/>
        <end position="297"/>
    </location>
</feature>